<reference evidence="14" key="1">
    <citation type="submission" date="2021-03" db="EMBL/GenBank/DDBJ databases">
        <authorList>
            <person name="Tagirdzhanova G."/>
        </authorList>
    </citation>
    <scope>NUCLEOTIDE SEQUENCE</scope>
</reference>
<feature type="compositionally biased region" description="Low complexity" evidence="13">
    <location>
        <begin position="313"/>
        <end position="325"/>
    </location>
</feature>
<comment type="catalytic activity">
    <reaction evidence="7">
        <text>L-dopachrome = 5,6-dihydroxyindole-2-carboxylate</text>
        <dbReference type="Rhea" id="RHEA:13041"/>
        <dbReference type="ChEBI" id="CHEBI:16875"/>
        <dbReference type="ChEBI" id="CHEBI:57509"/>
        <dbReference type="EC" id="5.3.3.12"/>
    </reaction>
</comment>
<organism evidence="14 15">
    <name type="scientific">Heterodermia speciosa</name>
    <dbReference type="NCBI Taxonomy" id="116794"/>
    <lineage>
        <taxon>Eukaryota</taxon>
        <taxon>Fungi</taxon>
        <taxon>Dikarya</taxon>
        <taxon>Ascomycota</taxon>
        <taxon>Pezizomycotina</taxon>
        <taxon>Lecanoromycetes</taxon>
        <taxon>OSLEUM clade</taxon>
        <taxon>Lecanoromycetidae</taxon>
        <taxon>Caliciales</taxon>
        <taxon>Physciaceae</taxon>
        <taxon>Heterodermia</taxon>
    </lineage>
</organism>
<dbReference type="Proteomes" id="UP000664521">
    <property type="component" value="Unassembled WGS sequence"/>
</dbReference>
<keyword evidence="4" id="KW-0964">Secreted</keyword>
<evidence type="ECO:0000256" key="11">
    <source>
        <dbReference type="ARBA" id="ARBA00041912"/>
    </source>
</evidence>
<dbReference type="EMBL" id="CAJPDS010000049">
    <property type="protein sequence ID" value="CAF9928817.1"/>
    <property type="molecule type" value="Genomic_DNA"/>
</dbReference>
<dbReference type="PANTHER" id="PTHR11954:SF6">
    <property type="entry name" value="MACROPHAGE MIGRATION INHIBITORY FACTOR"/>
    <property type="match status" value="1"/>
</dbReference>
<sequence>MPTQAARMRSGATSPVHDRPSTADRFPKRAGSILKVSKRDNGIISPTESTFSFHDDEEPSIHAVSTGPDLIDEKQIARHVSRGAPGDAALANMVKRNESTRDGEQMSKRNTQFYGEVFAYREPNMSAREKITKFSVITAEVKTNVIVRDEYTFLNDLSQQLSQRYQRPASSIFITLDHSACLLFAGTFDSAYILTLTALPSQIQSTTNKRNSALLQTFMTDALGVTSDRGVVRFVPIAEEHLATNGNTVLGEIERLSRTSDEENADNVMGRSKSRRSIKPKDLPMQDRSDTTKTRSRAISRKTSRTASPARMSPPLTSPSLPALPVEKSIMDRRAEKVQKMGRRKSFLSMFGRKDHG</sequence>
<comment type="subcellular location">
    <subcellularLocation>
        <location evidence="1">Secreted</location>
    </subcellularLocation>
</comment>
<dbReference type="SUPFAM" id="SSF55331">
    <property type="entry name" value="Tautomerase/MIF"/>
    <property type="match status" value="1"/>
</dbReference>
<evidence type="ECO:0000256" key="7">
    <source>
        <dbReference type="ARBA" id="ARBA00036823"/>
    </source>
</evidence>
<evidence type="ECO:0000256" key="8">
    <source>
        <dbReference type="ARBA" id="ARBA00038932"/>
    </source>
</evidence>
<keyword evidence="5" id="KW-0413">Isomerase</keyword>
<evidence type="ECO:0000256" key="4">
    <source>
        <dbReference type="ARBA" id="ARBA00022525"/>
    </source>
</evidence>
<accession>A0A8H3FTI3</accession>
<evidence type="ECO:0000256" key="13">
    <source>
        <dbReference type="SAM" id="MobiDB-lite"/>
    </source>
</evidence>
<feature type="compositionally biased region" description="Basic residues" evidence="13">
    <location>
        <begin position="294"/>
        <end position="304"/>
    </location>
</feature>
<evidence type="ECO:0000256" key="12">
    <source>
        <dbReference type="ARBA" id="ARBA00042730"/>
    </source>
</evidence>
<keyword evidence="15" id="KW-1185">Reference proteome</keyword>
<dbReference type="EC" id="5.3.2.1" evidence="9"/>
<comment type="similarity">
    <text evidence="2">Belongs to the MIF family.</text>
</comment>
<keyword evidence="3" id="KW-0202">Cytokine</keyword>
<protein>
    <recommendedName>
        <fullName evidence="12">L-dopachrome isomerase</fullName>
        <ecNumber evidence="9">5.3.2.1</ecNumber>
        <ecNumber evidence="8">5.3.3.12</ecNumber>
    </recommendedName>
    <alternativeName>
        <fullName evidence="10">L-dopachrome tautomerase</fullName>
    </alternativeName>
    <alternativeName>
        <fullName evidence="11">Phenylpyruvate tautomerase</fullName>
    </alternativeName>
</protein>
<feature type="compositionally biased region" description="Basic and acidic residues" evidence="13">
    <location>
        <begin position="16"/>
        <end position="27"/>
    </location>
</feature>
<dbReference type="InterPro" id="IPR014347">
    <property type="entry name" value="Tautomerase/MIF_sf"/>
</dbReference>
<evidence type="ECO:0000256" key="6">
    <source>
        <dbReference type="ARBA" id="ARBA00036735"/>
    </source>
</evidence>
<name>A0A8H3FTI3_9LECA</name>
<evidence type="ECO:0000256" key="10">
    <source>
        <dbReference type="ARBA" id="ARBA00041631"/>
    </source>
</evidence>
<dbReference type="Gene3D" id="3.30.429.10">
    <property type="entry name" value="Macrophage Migration Inhibitory Factor"/>
    <property type="match status" value="1"/>
</dbReference>
<dbReference type="InterPro" id="IPR001398">
    <property type="entry name" value="Macrophage_inhib_fac"/>
</dbReference>
<feature type="region of interest" description="Disordered" evidence="13">
    <location>
        <begin position="1"/>
        <end position="32"/>
    </location>
</feature>
<evidence type="ECO:0000313" key="15">
    <source>
        <dbReference type="Proteomes" id="UP000664521"/>
    </source>
</evidence>
<dbReference type="GO" id="GO:0005576">
    <property type="term" value="C:extracellular region"/>
    <property type="evidence" value="ECO:0007669"/>
    <property type="project" value="UniProtKB-SubCell"/>
</dbReference>
<evidence type="ECO:0000256" key="9">
    <source>
        <dbReference type="ARBA" id="ARBA00039086"/>
    </source>
</evidence>
<comment type="caution">
    <text evidence="14">The sequence shown here is derived from an EMBL/GenBank/DDBJ whole genome shotgun (WGS) entry which is preliminary data.</text>
</comment>
<dbReference type="GO" id="GO:0004167">
    <property type="term" value="F:dopachrome isomerase activity"/>
    <property type="evidence" value="ECO:0007669"/>
    <property type="project" value="UniProtKB-EC"/>
</dbReference>
<evidence type="ECO:0000256" key="2">
    <source>
        <dbReference type="ARBA" id="ARBA00005851"/>
    </source>
</evidence>
<feature type="region of interest" description="Disordered" evidence="13">
    <location>
        <begin position="254"/>
        <end position="357"/>
    </location>
</feature>
<dbReference type="PANTHER" id="PTHR11954">
    <property type="entry name" value="D-DOPACHROME DECARBOXYLASE"/>
    <property type="match status" value="1"/>
</dbReference>
<dbReference type="AlphaFoldDB" id="A0A8H3FTI3"/>
<dbReference type="GO" id="GO:0050178">
    <property type="term" value="F:phenylpyruvate tautomerase activity"/>
    <property type="evidence" value="ECO:0007669"/>
    <property type="project" value="UniProtKB-EC"/>
</dbReference>
<evidence type="ECO:0000256" key="3">
    <source>
        <dbReference type="ARBA" id="ARBA00022514"/>
    </source>
</evidence>
<evidence type="ECO:0000256" key="5">
    <source>
        <dbReference type="ARBA" id="ARBA00023235"/>
    </source>
</evidence>
<proteinExistence type="inferred from homology"/>
<dbReference type="Pfam" id="PF01187">
    <property type="entry name" value="MIF"/>
    <property type="match status" value="1"/>
</dbReference>
<evidence type="ECO:0000256" key="1">
    <source>
        <dbReference type="ARBA" id="ARBA00004613"/>
    </source>
</evidence>
<dbReference type="OrthoDB" id="255819at2759"/>
<dbReference type="EC" id="5.3.3.12" evidence="8"/>
<evidence type="ECO:0000313" key="14">
    <source>
        <dbReference type="EMBL" id="CAF9928817.1"/>
    </source>
</evidence>
<feature type="compositionally biased region" description="Basic and acidic residues" evidence="13">
    <location>
        <begin position="279"/>
        <end position="293"/>
    </location>
</feature>
<comment type="catalytic activity">
    <reaction evidence="6">
        <text>3-phenylpyruvate = enol-phenylpyruvate</text>
        <dbReference type="Rhea" id="RHEA:17097"/>
        <dbReference type="ChEBI" id="CHEBI:16815"/>
        <dbReference type="ChEBI" id="CHEBI:18005"/>
        <dbReference type="EC" id="5.3.2.1"/>
    </reaction>
</comment>
<gene>
    <name evidence="14" type="ORF">HETSPECPRED_006940</name>
</gene>
<feature type="compositionally biased region" description="Basic and acidic residues" evidence="13">
    <location>
        <begin position="329"/>
        <end position="339"/>
    </location>
</feature>